<sequence>MGGDKRLGKPSLWGCASYGFQMLSCGDGEVNVTPTAGQNLGLHRHSCLHLGPPDSIPEPCELIDTFRVWGTASFPSYPRRPLPSCPALYATPGWPLTPISRASEDPSTIHSFIHSST</sequence>
<dbReference type="AlphaFoldDB" id="A0A8I5YUP9"/>
<dbReference type="GeneTree" id="ENSGT00430000033071"/>
<dbReference type="Proteomes" id="UP000001595">
    <property type="component" value="Chromosome 16"/>
</dbReference>
<reference evidence="1" key="3">
    <citation type="submission" date="2025-09" db="UniProtKB">
        <authorList>
            <consortium name="Ensembl"/>
        </authorList>
    </citation>
    <scope>IDENTIFICATION</scope>
</reference>
<accession>A0A8I5YUP9</accession>
<dbReference type="Ensembl" id="ENSPPYT00000038788.1">
    <property type="protein sequence ID" value="ENSPPYP00000042792.1"/>
    <property type="gene ID" value="ENSPPYG00000030881.1"/>
</dbReference>
<keyword evidence="2" id="KW-1185">Reference proteome</keyword>
<name>A0A8I5YUP9_PONAB</name>
<evidence type="ECO:0000313" key="1">
    <source>
        <dbReference type="Ensembl" id="ENSPPYP00000042792.1"/>
    </source>
</evidence>
<proteinExistence type="predicted"/>
<reference evidence="1" key="2">
    <citation type="submission" date="2025-08" db="UniProtKB">
        <authorList>
            <consortium name="Ensembl"/>
        </authorList>
    </citation>
    <scope>IDENTIFICATION</scope>
</reference>
<evidence type="ECO:0000313" key="2">
    <source>
        <dbReference type="Proteomes" id="UP000001595"/>
    </source>
</evidence>
<reference evidence="1 2" key="1">
    <citation type="submission" date="2008-02" db="EMBL/GenBank/DDBJ databases">
        <title>A 6x draft sequence assembly of the Pongo pygmaeus abelii genome.</title>
        <authorList>
            <person name="Wilson R.K."/>
            <person name="Mardis E."/>
        </authorList>
    </citation>
    <scope>NUCLEOTIDE SEQUENCE [LARGE SCALE GENOMIC DNA]</scope>
</reference>
<protein>
    <submittedName>
        <fullName evidence="1">Uncharacterized protein</fullName>
    </submittedName>
</protein>
<organism evidence="1 2">
    <name type="scientific">Pongo abelii</name>
    <name type="common">Sumatran orangutan</name>
    <name type="synonym">Pongo pygmaeus abelii</name>
    <dbReference type="NCBI Taxonomy" id="9601"/>
    <lineage>
        <taxon>Eukaryota</taxon>
        <taxon>Metazoa</taxon>
        <taxon>Chordata</taxon>
        <taxon>Craniata</taxon>
        <taxon>Vertebrata</taxon>
        <taxon>Euteleostomi</taxon>
        <taxon>Mammalia</taxon>
        <taxon>Eutheria</taxon>
        <taxon>Euarchontoglires</taxon>
        <taxon>Primates</taxon>
        <taxon>Haplorrhini</taxon>
        <taxon>Catarrhini</taxon>
        <taxon>Hominidae</taxon>
        <taxon>Pongo</taxon>
    </lineage>
</organism>
<dbReference type="OMA" id="PCELIDT"/>